<keyword evidence="5" id="KW-1185">Reference proteome</keyword>
<keyword evidence="3" id="KW-0677">Repeat</keyword>
<sequence>MTLKDTYVAPPSTAESDPHISVVSSVSETFIKDSEGLKTSIVSAIVNNDLMSLFNTGPLKFWKETLALICTFAQIEEWTVLCDTLALKLMAAGNTLAATLWYICAGNIDKTDLMEKTIVLALATGQKPFSESLCKLGEKYAEILAIQGLLTAAMEYLKLFGV</sequence>
<evidence type="ECO:0000256" key="3">
    <source>
        <dbReference type="ARBA" id="ARBA00022737"/>
    </source>
</evidence>
<dbReference type="GO" id="GO:0005198">
    <property type="term" value="F:structural molecule activity"/>
    <property type="evidence" value="ECO:0007669"/>
    <property type="project" value="TreeGrafter"/>
</dbReference>
<keyword evidence="1" id="KW-0813">Transport</keyword>
<comment type="caution">
    <text evidence="4">The sequence shown here is derived from an EMBL/GenBank/DDBJ whole genome shotgun (WGS) entry which is preliminary data.</text>
</comment>
<dbReference type="GO" id="GO:0007029">
    <property type="term" value="P:endoplasmic reticulum organization"/>
    <property type="evidence" value="ECO:0007669"/>
    <property type="project" value="TreeGrafter"/>
</dbReference>
<keyword evidence="2" id="KW-0853">WD repeat</keyword>
<gene>
    <name evidence="4" type="ORF">CCACVL1_26087</name>
</gene>
<dbReference type="PANTHER" id="PTHR13923:SF11">
    <property type="entry name" value="SECRETORY 31, ISOFORM D"/>
    <property type="match status" value="1"/>
</dbReference>
<evidence type="ECO:0000313" key="5">
    <source>
        <dbReference type="Proteomes" id="UP000188268"/>
    </source>
</evidence>
<dbReference type="PANTHER" id="PTHR13923">
    <property type="entry name" value="SEC31-RELATED PROTEIN"/>
    <property type="match status" value="1"/>
</dbReference>
<dbReference type="STRING" id="210143.A0A1R3GG12"/>
<proteinExistence type="predicted"/>
<evidence type="ECO:0000256" key="2">
    <source>
        <dbReference type="ARBA" id="ARBA00022574"/>
    </source>
</evidence>
<organism evidence="4 5">
    <name type="scientific">Corchorus capsularis</name>
    <name type="common">Jute</name>
    <dbReference type="NCBI Taxonomy" id="210143"/>
    <lineage>
        <taxon>Eukaryota</taxon>
        <taxon>Viridiplantae</taxon>
        <taxon>Streptophyta</taxon>
        <taxon>Embryophyta</taxon>
        <taxon>Tracheophyta</taxon>
        <taxon>Spermatophyta</taxon>
        <taxon>Magnoliopsida</taxon>
        <taxon>eudicotyledons</taxon>
        <taxon>Gunneridae</taxon>
        <taxon>Pentapetalae</taxon>
        <taxon>rosids</taxon>
        <taxon>malvids</taxon>
        <taxon>Malvales</taxon>
        <taxon>Malvaceae</taxon>
        <taxon>Grewioideae</taxon>
        <taxon>Apeibeae</taxon>
        <taxon>Corchorus</taxon>
    </lineage>
</organism>
<dbReference type="GO" id="GO:0030127">
    <property type="term" value="C:COPII vesicle coat"/>
    <property type="evidence" value="ECO:0007669"/>
    <property type="project" value="TreeGrafter"/>
</dbReference>
<dbReference type="AlphaFoldDB" id="A0A1R3GG12"/>
<dbReference type="InterPro" id="IPR040251">
    <property type="entry name" value="SEC31-like"/>
</dbReference>
<dbReference type="EMBL" id="AWWV01014434">
    <property type="protein sequence ID" value="OMO57007.1"/>
    <property type="molecule type" value="Genomic_DNA"/>
</dbReference>
<evidence type="ECO:0000313" key="4">
    <source>
        <dbReference type="EMBL" id="OMO57007.1"/>
    </source>
</evidence>
<dbReference type="GO" id="GO:0070971">
    <property type="term" value="C:endoplasmic reticulum exit site"/>
    <property type="evidence" value="ECO:0007669"/>
    <property type="project" value="TreeGrafter"/>
</dbReference>
<accession>A0A1R3GG12</accession>
<dbReference type="Gene3D" id="1.25.40.1030">
    <property type="match status" value="1"/>
</dbReference>
<dbReference type="Proteomes" id="UP000188268">
    <property type="component" value="Unassembled WGS sequence"/>
</dbReference>
<dbReference type="Gramene" id="OMO57007">
    <property type="protein sequence ID" value="OMO57007"/>
    <property type="gene ID" value="CCACVL1_26087"/>
</dbReference>
<dbReference type="OrthoDB" id="542917at2759"/>
<reference evidence="4 5" key="1">
    <citation type="submission" date="2013-09" db="EMBL/GenBank/DDBJ databases">
        <title>Corchorus capsularis genome sequencing.</title>
        <authorList>
            <person name="Alam M."/>
            <person name="Haque M.S."/>
            <person name="Islam M.S."/>
            <person name="Emdad E.M."/>
            <person name="Islam M.M."/>
            <person name="Ahmed B."/>
            <person name="Halim A."/>
            <person name="Hossen Q.M.M."/>
            <person name="Hossain M.Z."/>
            <person name="Ahmed R."/>
            <person name="Khan M.M."/>
            <person name="Islam R."/>
            <person name="Rashid M.M."/>
            <person name="Khan S.A."/>
            <person name="Rahman M.S."/>
            <person name="Alam M."/>
        </authorList>
    </citation>
    <scope>NUCLEOTIDE SEQUENCE [LARGE SCALE GENOMIC DNA]</scope>
    <source>
        <strain evidence="5">cv. CVL-1</strain>
        <tissue evidence="4">Whole seedling</tissue>
    </source>
</reference>
<dbReference type="GO" id="GO:0090110">
    <property type="term" value="P:COPII-coated vesicle cargo loading"/>
    <property type="evidence" value="ECO:0007669"/>
    <property type="project" value="TreeGrafter"/>
</dbReference>
<protein>
    <submittedName>
        <fullName evidence="4">Protein transport protein SEC31-like isoform 2</fullName>
    </submittedName>
</protein>
<name>A0A1R3GG12_COCAP</name>
<evidence type="ECO:0000256" key="1">
    <source>
        <dbReference type="ARBA" id="ARBA00022448"/>
    </source>
</evidence>